<evidence type="ECO:0008006" key="3">
    <source>
        <dbReference type="Google" id="ProtNLM"/>
    </source>
</evidence>
<name>A0A1B7LAQ9_9FIRM</name>
<proteinExistence type="predicted"/>
<gene>
    <name evidence="1" type="ORF">A6M21_01280</name>
</gene>
<sequence length="76" mass="8649">MKAVLDRLGGEYAVVLLGQEQFRLVLPLSCLPGGARENDILEVSINIGPRKNYEKRQKISRLHARTTRAPMLNNRY</sequence>
<dbReference type="RefSeq" id="WP_066671480.1">
    <property type="nucleotide sequence ID" value="NZ_LYVF01000197.1"/>
</dbReference>
<accession>A0A1B7LAQ9</accession>
<evidence type="ECO:0000313" key="1">
    <source>
        <dbReference type="EMBL" id="OAT79396.1"/>
    </source>
</evidence>
<dbReference type="OrthoDB" id="2366034at2"/>
<keyword evidence="2" id="KW-1185">Reference proteome</keyword>
<comment type="caution">
    <text evidence="1">The sequence shown here is derived from an EMBL/GenBank/DDBJ whole genome shotgun (WGS) entry which is preliminary data.</text>
</comment>
<organism evidence="1 2">
    <name type="scientific">Desulfotomaculum copahuensis</name>
    <dbReference type="NCBI Taxonomy" id="1838280"/>
    <lineage>
        <taxon>Bacteria</taxon>
        <taxon>Bacillati</taxon>
        <taxon>Bacillota</taxon>
        <taxon>Clostridia</taxon>
        <taxon>Eubacteriales</taxon>
        <taxon>Desulfotomaculaceae</taxon>
        <taxon>Desulfotomaculum</taxon>
    </lineage>
</organism>
<evidence type="ECO:0000313" key="2">
    <source>
        <dbReference type="Proteomes" id="UP000078532"/>
    </source>
</evidence>
<dbReference type="EMBL" id="LYVF01000197">
    <property type="protein sequence ID" value="OAT79396.1"/>
    <property type="molecule type" value="Genomic_DNA"/>
</dbReference>
<dbReference type="Pfam" id="PF11213">
    <property type="entry name" value="DUF3006"/>
    <property type="match status" value="1"/>
</dbReference>
<dbReference type="Proteomes" id="UP000078532">
    <property type="component" value="Unassembled WGS sequence"/>
</dbReference>
<dbReference type="InterPro" id="IPR021377">
    <property type="entry name" value="DUF3006"/>
</dbReference>
<dbReference type="AlphaFoldDB" id="A0A1B7LAQ9"/>
<reference evidence="1 2" key="1">
    <citation type="submission" date="2016-04" db="EMBL/GenBank/DDBJ databases">
        <authorList>
            <person name="Evans L.H."/>
            <person name="Alamgir A."/>
            <person name="Owens N."/>
            <person name="Weber N.D."/>
            <person name="Virtaneva K."/>
            <person name="Barbian K."/>
            <person name="Babar A."/>
            <person name="Rosenke K."/>
        </authorList>
    </citation>
    <scope>NUCLEOTIDE SEQUENCE [LARGE SCALE GENOMIC DNA]</scope>
    <source>
        <strain evidence="1 2">LMa1</strain>
    </source>
</reference>
<protein>
    <recommendedName>
        <fullName evidence="3">DUF3006 domain-containing protein</fullName>
    </recommendedName>
</protein>